<dbReference type="GO" id="GO:0008909">
    <property type="term" value="F:isochorismate synthase activity"/>
    <property type="evidence" value="ECO:0007669"/>
    <property type="project" value="UniProtKB-EC"/>
</dbReference>
<reference evidence="8 9" key="1">
    <citation type="submission" date="2020-09" db="EMBL/GenBank/DDBJ databases">
        <title>Novel species in genus Gordonia.</title>
        <authorList>
            <person name="Zhang G."/>
        </authorList>
    </citation>
    <scope>NUCLEOTIDE SEQUENCE [LARGE SCALE GENOMIC DNA]</scope>
    <source>
        <strain evidence="8 9">ON-33</strain>
    </source>
</reference>
<dbReference type="InterPro" id="IPR004561">
    <property type="entry name" value="IsoChor_synthase"/>
</dbReference>
<gene>
    <name evidence="8" type="ORF">IDF66_16050</name>
</gene>
<keyword evidence="9" id="KW-1185">Reference proteome</keyword>
<accession>A0ABR7WE95</accession>
<dbReference type="PANTHER" id="PTHR42839:SF2">
    <property type="entry name" value="ISOCHORISMATE SYNTHASE ENTC"/>
    <property type="match status" value="1"/>
</dbReference>
<protein>
    <recommendedName>
        <fullName evidence="3">isochorismate synthase</fullName>
        <ecNumber evidence="3">5.4.4.2</ecNumber>
    </recommendedName>
    <alternativeName>
        <fullName evidence="5">Isochorismate mutase</fullName>
    </alternativeName>
</protein>
<dbReference type="Pfam" id="PF00425">
    <property type="entry name" value="Chorismate_bind"/>
    <property type="match status" value="1"/>
</dbReference>
<comment type="catalytic activity">
    <reaction evidence="1">
        <text>chorismate = isochorismate</text>
        <dbReference type="Rhea" id="RHEA:18985"/>
        <dbReference type="ChEBI" id="CHEBI:29748"/>
        <dbReference type="ChEBI" id="CHEBI:29780"/>
        <dbReference type="EC" id="5.4.4.2"/>
    </reaction>
</comment>
<dbReference type="SUPFAM" id="SSF56322">
    <property type="entry name" value="ADC synthase"/>
    <property type="match status" value="1"/>
</dbReference>
<comment type="caution">
    <text evidence="8">The sequence shown here is derived from an EMBL/GenBank/DDBJ whole genome shotgun (WGS) entry which is preliminary data.</text>
</comment>
<name>A0ABR7WE95_9ACTN</name>
<dbReference type="EMBL" id="JACWMS010000003">
    <property type="protein sequence ID" value="MBD1321100.1"/>
    <property type="molecule type" value="Genomic_DNA"/>
</dbReference>
<evidence type="ECO:0000313" key="8">
    <source>
        <dbReference type="EMBL" id="MBD1321100.1"/>
    </source>
</evidence>
<dbReference type="PANTHER" id="PTHR42839">
    <property type="entry name" value="ISOCHORISMATE SYNTHASE ENTC"/>
    <property type="match status" value="1"/>
</dbReference>
<feature type="compositionally biased region" description="Basic and acidic residues" evidence="6">
    <location>
        <begin position="204"/>
        <end position="217"/>
    </location>
</feature>
<dbReference type="RefSeq" id="WP_190267715.1">
    <property type="nucleotide sequence ID" value="NZ_BAABAD010000005.1"/>
</dbReference>
<evidence type="ECO:0000256" key="1">
    <source>
        <dbReference type="ARBA" id="ARBA00000799"/>
    </source>
</evidence>
<dbReference type="Gene3D" id="3.60.120.10">
    <property type="entry name" value="Anthranilate synthase"/>
    <property type="match status" value="1"/>
</dbReference>
<evidence type="ECO:0000256" key="2">
    <source>
        <dbReference type="ARBA" id="ARBA00005297"/>
    </source>
</evidence>
<dbReference type="EC" id="5.4.4.2" evidence="3"/>
<sequence length="373" mass="39568">MADDDLHHDAVFLLSRPEEHVYASGARHHFDSVHAARTHLDHGDSPAIVGALPFDLRRPCSLIAPRDFRRRPGRWCRSPATADVGARVTAAHPEPEQHERHVADAVRAIADPCGGMSKVVLARRLSVQATSALSPWDLAARLAARDHAGNAFAADLSAAGSEYEGHHLVGSTPEVLIHKRGDVVSCHPLAGSAPRSTDPTADQENARRLADSPKDRREHGYVVEALASSLAPLCTDLEVPAEPTLTSTPTMWHLGTGIRGRIADPGTTALDLAAAVHPTPAICGTPTPAARDHILSVEGDRGFYAGAVGWCDARGDGEWMVSIRCADLDPDGRGLITWAGGGIVAESDPADELAETSAKFRTVLSALDIELPA</sequence>
<proteinExistence type="inferred from homology"/>
<organism evidence="8 9">
    <name type="scientific">Gordonia hankookensis</name>
    <dbReference type="NCBI Taxonomy" id="589403"/>
    <lineage>
        <taxon>Bacteria</taxon>
        <taxon>Bacillati</taxon>
        <taxon>Actinomycetota</taxon>
        <taxon>Actinomycetes</taxon>
        <taxon>Mycobacteriales</taxon>
        <taxon>Gordoniaceae</taxon>
        <taxon>Gordonia</taxon>
    </lineage>
</organism>
<evidence type="ECO:0000256" key="5">
    <source>
        <dbReference type="ARBA" id="ARBA00041564"/>
    </source>
</evidence>
<evidence type="ECO:0000256" key="6">
    <source>
        <dbReference type="SAM" id="MobiDB-lite"/>
    </source>
</evidence>
<dbReference type="NCBIfam" id="TIGR00543">
    <property type="entry name" value="isochor_syn"/>
    <property type="match status" value="1"/>
</dbReference>
<feature type="domain" description="Chorismate-utilising enzyme C-terminal" evidence="7">
    <location>
        <begin position="96"/>
        <end position="359"/>
    </location>
</feature>
<evidence type="ECO:0000259" key="7">
    <source>
        <dbReference type="Pfam" id="PF00425"/>
    </source>
</evidence>
<evidence type="ECO:0000313" key="9">
    <source>
        <dbReference type="Proteomes" id="UP000602395"/>
    </source>
</evidence>
<dbReference type="Proteomes" id="UP000602395">
    <property type="component" value="Unassembled WGS sequence"/>
</dbReference>
<evidence type="ECO:0000256" key="4">
    <source>
        <dbReference type="ARBA" id="ARBA00023235"/>
    </source>
</evidence>
<dbReference type="InterPro" id="IPR005801">
    <property type="entry name" value="ADC_synthase"/>
</dbReference>
<evidence type="ECO:0000256" key="3">
    <source>
        <dbReference type="ARBA" id="ARBA00012824"/>
    </source>
</evidence>
<feature type="compositionally biased region" description="Polar residues" evidence="6">
    <location>
        <begin position="194"/>
        <end position="203"/>
    </location>
</feature>
<keyword evidence="4 8" id="KW-0413">Isomerase</keyword>
<comment type="similarity">
    <text evidence="2">Belongs to the isochorismate synthase family.</text>
</comment>
<dbReference type="InterPro" id="IPR015890">
    <property type="entry name" value="Chorismate_C"/>
</dbReference>
<feature type="region of interest" description="Disordered" evidence="6">
    <location>
        <begin position="189"/>
        <end position="217"/>
    </location>
</feature>